<keyword evidence="7" id="KW-0315">Glutamine amidotransferase</keyword>
<evidence type="ECO:0000256" key="3">
    <source>
        <dbReference type="ARBA" id="ARBA00012737"/>
    </source>
</evidence>
<dbReference type="RefSeq" id="WP_283755601.1">
    <property type="nucleotide sequence ID" value="NZ_JAQOSP010000132.1"/>
</dbReference>
<name>A0ABT7AZ60_9CYAN</name>
<dbReference type="CDD" id="cd01991">
    <property type="entry name" value="Asn_synthase_B_C"/>
    <property type="match status" value="1"/>
</dbReference>
<evidence type="ECO:0000256" key="7">
    <source>
        <dbReference type="ARBA" id="ARBA00022962"/>
    </source>
</evidence>
<keyword evidence="6" id="KW-0061">Asparagine biosynthesis</keyword>
<comment type="pathway">
    <text evidence="1">Amino-acid biosynthesis; L-asparagine biosynthesis; L-asparagine from L-aspartate (L-Gln route): step 1/1.</text>
</comment>
<organism evidence="10 11">
    <name type="scientific">Roseofilum acuticapitatum BLCC-M154</name>
    <dbReference type="NCBI Taxonomy" id="3022444"/>
    <lineage>
        <taxon>Bacteria</taxon>
        <taxon>Bacillati</taxon>
        <taxon>Cyanobacteriota</taxon>
        <taxon>Cyanophyceae</taxon>
        <taxon>Desertifilales</taxon>
        <taxon>Desertifilaceae</taxon>
        <taxon>Roseofilum</taxon>
        <taxon>Roseofilum acuticapitatum</taxon>
    </lineage>
</organism>
<keyword evidence="5" id="KW-0067">ATP-binding</keyword>
<evidence type="ECO:0000256" key="1">
    <source>
        <dbReference type="ARBA" id="ARBA00005187"/>
    </source>
</evidence>
<feature type="domain" description="Glutamine amidotransferase type-2" evidence="9">
    <location>
        <begin position="2"/>
        <end position="189"/>
    </location>
</feature>
<dbReference type="InterPro" id="IPR014729">
    <property type="entry name" value="Rossmann-like_a/b/a_fold"/>
</dbReference>
<dbReference type="InterPro" id="IPR029055">
    <property type="entry name" value="Ntn_hydrolases_N"/>
</dbReference>
<accession>A0ABT7AZ60</accession>
<dbReference type="InterPro" id="IPR051786">
    <property type="entry name" value="ASN_synthetase/amidase"/>
</dbReference>
<gene>
    <name evidence="10" type="ORF">PMG71_20675</name>
</gene>
<dbReference type="EC" id="6.3.5.4" evidence="3"/>
<dbReference type="SUPFAM" id="SSF52402">
    <property type="entry name" value="Adenine nucleotide alpha hydrolases-like"/>
    <property type="match status" value="1"/>
</dbReference>
<dbReference type="Pfam" id="PF00733">
    <property type="entry name" value="Asn_synthase"/>
    <property type="match status" value="1"/>
</dbReference>
<dbReference type="PIRSF" id="PIRSF001589">
    <property type="entry name" value="Asn_synthetase_glu-h"/>
    <property type="match status" value="1"/>
</dbReference>
<evidence type="ECO:0000256" key="4">
    <source>
        <dbReference type="ARBA" id="ARBA00022741"/>
    </source>
</evidence>
<keyword evidence="6" id="KW-0028">Amino-acid biosynthesis</keyword>
<evidence type="ECO:0000313" key="11">
    <source>
        <dbReference type="Proteomes" id="UP001235303"/>
    </source>
</evidence>
<dbReference type="Pfam" id="PF13537">
    <property type="entry name" value="GATase_7"/>
    <property type="match status" value="1"/>
</dbReference>
<dbReference type="InterPro" id="IPR001962">
    <property type="entry name" value="Asn_synthase"/>
</dbReference>
<dbReference type="CDD" id="cd00712">
    <property type="entry name" value="AsnB"/>
    <property type="match status" value="1"/>
</dbReference>
<evidence type="ECO:0000259" key="9">
    <source>
        <dbReference type="PROSITE" id="PS51278"/>
    </source>
</evidence>
<dbReference type="InterPro" id="IPR006426">
    <property type="entry name" value="Asn_synth_AEB"/>
</dbReference>
<comment type="caution">
    <text evidence="10">The sequence shown here is derived from an EMBL/GenBank/DDBJ whole genome shotgun (WGS) entry which is preliminary data.</text>
</comment>
<proteinExistence type="inferred from homology"/>
<dbReference type="Gene3D" id="3.60.20.10">
    <property type="entry name" value="Glutamine Phosphoribosylpyrophosphate, subunit 1, domain 1"/>
    <property type="match status" value="1"/>
</dbReference>
<dbReference type="PANTHER" id="PTHR43284:SF1">
    <property type="entry name" value="ASPARAGINE SYNTHETASE"/>
    <property type="match status" value="1"/>
</dbReference>
<dbReference type="SUPFAM" id="SSF56235">
    <property type="entry name" value="N-terminal nucleophile aminohydrolases (Ntn hydrolases)"/>
    <property type="match status" value="1"/>
</dbReference>
<dbReference type="Proteomes" id="UP001235303">
    <property type="component" value="Unassembled WGS sequence"/>
</dbReference>
<dbReference type="PANTHER" id="PTHR43284">
    <property type="entry name" value="ASPARAGINE SYNTHETASE (GLUTAMINE-HYDROLYZING)"/>
    <property type="match status" value="1"/>
</dbReference>
<keyword evidence="11" id="KW-1185">Reference proteome</keyword>
<comment type="catalytic activity">
    <reaction evidence="8">
        <text>L-aspartate + L-glutamine + ATP + H2O = L-asparagine + L-glutamate + AMP + diphosphate + H(+)</text>
        <dbReference type="Rhea" id="RHEA:12228"/>
        <dbReference type="ChEBI" id="CHEBI:15377"/>
        <dbReference type="ChEBI" id="CHEBI:15378"/>
        <dbReference type="ChEBI" id="CHEBI:29985"/>
        <dbReference type="ChEBI" id="CHEBI:29991"/>
        <dbReference type="ChEBI" id="CHEBI:30616"/>
        <dbReference type="ChEBI" id="CHEBI:33019"/>
        <dbReference type="ChEBI" id="CHEBI:58048"/>
        <dbReference type="ChEBI" id="CHEBI:58359"/>
        <dbReference type="ChEBI" id="CHEBI:456215"/>
        <dbReference type="EC" id="6.3.5.4"/>
    </reaction>
</comment>
<dbReference type="InterPro" id="IPR033738">
    <property type="entry name" value="AsnB_N"/>
</dbReference>
<comment type="similarity">
    <text evidence="2">Belongs to the asparagine synthetase family.</text>
</comment>
<evidence type="ECO:0000256" key="6">
    <source>
        <dbReference type="ARBA" id="ARBA00022888"/>
    </source>
</evidence>
<dbReference type="PROSITE" id="PS51278">
    <property type="entry name" value="GATASE_TYPE_2"/>
    <property type="match status" value="1"/>
</dbReference>
<evidence type="ECO:0000313" key="10">
    <source>
        <dbReference type="EMBL" id="MDJ1171847.1"/>
    </source>
</evidence>
<protein>
    <recommendedName>
        <fullName evidence="3">asparagine synthase (glutamine-hydrolyzing)</fullName>
        <ecNumber evidence="3">6.3.5.4</ecNumber>
    </recommendedName>
</protein>
<evidence type="ECO:0000256" key="8">
    <source>
        <dbReference type="ARBA" id="ARBA00048741"/>
    </source>
</evidence>
<dbReference type="Gene3D" id="3.40.50.620">
    <property type="entry name" value="HUPs"/>
    <property type="match status" value="1"/>
</dbReference>
<reference evidence="10 11" key="1">
    <citation type="submission" date="2023-01" db="EMBL/GenBank/DDBJ databases">
        <title>Novel diversity within Roseofilum (Cyanobacteria; Desertifilaceae) from marine benthic mats with descriptions of four novel species.</title>
        <authorList>
            <person name="Wang Y."/>
            <person name="Berthold D.E."/>
            <person name="Hu J."/>
            <person name="Lefler F.W."/>
            <person name="Laughinghouse H.D. IV."/>
        </authorList>
    </citation>
    <scope>NUCLEOTIDE SEQUENCE [LARGE SCALE GENOMIC DNA]</scope>
    <source>
        <strain evidence="10 11">BLCC-M154</strain>
    </source>
</reference>
<dbReference type="InterPro" id="IPR017932">
    <property type="entry name" value="GATase_2_dom"/>
</dbReference>
<sequence length="624" mass="72110">MSGIVGIVNADNAPVDRELLARMTGYMTSRGPDVQRIWAEGSVGFGHTLLRTTDESEKETQPLTVDQRVWIVADARVDGRPELIQSLQDRGEPVTSETPDPNLILHAYLVWGIDCLDYLIGDFAFAIWDSREQRLFCARDHFGVKPFFYAHLGKEFVLSNTLNCVRLHPSVSDKLNDLAIADFLLFGYNQEVDTSAFADIQRLPAAHRLIWTPESFKVERYWTLPTDGYIRYKRDEEYVERFLELMRLAVGDRLRTNKVAVYMSGGLDSTSVTAIAKELLTETYSSYDLRAYTTVFDRLLPDEERYYSGLVAEHLDIPIHYQVADDFEVCKGMEEIEECTPEPSIISLTRKNKEYEKKITAQSRICMSGEGGDGVFSNEGAYYYSLYLIKKGKIGTLLREWLSYCLSHRRFPQPGIRARIKEKLQISSWQSPYPVWLNLQWAEKRNLTLRWNKAFVRPKLMHPVRPEAYSSLTSRFWPYLFERYDPGITHSPLEVRYPYFDLRLIKFLLAIPVIPWIMFKELLRVCMKEKLPEEVRTRPKTPAMGDSISLILQQSRMKWVDKFDPIPGLSLYINHGVIPNLCGKSAQTSEAWINLRPISLNHWLQHLALVHSQSQSEAYYVLTV</sequence>
<evidence type="ECO:0000256" key="5">
    <source>
        <dbReference type="ARBA" id="ARBA00022840"/>
    </source>
</evidence>
<dbReference type="EMBL" id="JAQOSP010000132">
    <property type="protein sequence ID" value="MDJ1171847.1"/>
    <property type="molecule type" value="Genomic_DNA"/>
</dbReference>
<keyword evidence="4" id="KW-0547">Nucleotide-binding</keyword>
<evidence type="ECO:0000256" key="2">
    <source>
        <dbReference type="ARBA" id="ARBA00005752"/>
    </source>
</evidence>